<organism evidence="2">
    <name type="scientific">marine sediment metagenome</name>
    <dbReference type="NCBI Taxonomy" id="412755"/>
    <lineage>
        <taxon>unclassified sequences</taxon>
        <taxon>metagenomes</taxon>
        <taxon>ecological metagenomes</taxon>
    </lineage>
</organism>
<dbReference type="AlphaFoldDB" id="X1Q5H7"/>
<protein>
    <recommendedName>
        <fullName evidence="1">RXYLT1 C-terminal domain-containing protein</fullName>
    </recommendedName>
</protein>
<accession>X1Q5H7</accession>
<feature type="domain" description="RXYLT1 C-terminal" evidence="1">
    <location>
        <begin position="130"/>
        <end position="233"/>
    </location>
</feature>
<sequence>FDPALVCNGDIIFLNANWCAFFFEKIHPQIESYYILVTHNSVFHAPGKYEKYLNDNTLVAWFAKNTMIEHGKMHPLPLGVANKYWPHGNTDIMDETCSQLATLKKEILLYVNFDTNTNPARLEIFNYFTQQTFSHVEKPKPFSEYLHDLAHSKFVISPPGSSLDCHRIWEALLVGCIPVVIHSPLDFLLHDLPVLIINDWQQITESFLHQTYNEMKSCHYTQEKIFVNYWMNQIQEIKENIKRQD</sequence>
<proteinExistence type="predicted"/>
<feature type="non-terminal residue" evidence="2">
    <location>
        <position position="1"/>
    </location>
</feature>
<dbReference type="Pfam" id="PF24785">
    <property type="entry name" value="RXYLT1_C"/>
    <property type="match status" value="1"/>
</dbReference>
<dbReference type="GO" id="GO:0035269">
    <property type="term" value="P:protein O-linked glycosylation via mannose"/>
    <property type="evidence" value="ECO:0007669"/>
    <property type="project" value="InterPro"/>
</dbReference>
<dbReference type="InterPro" id="IPR057538">
    <property type="entry name" value="RXYLT1_C"/>
</dbReference>
<dbReference type="PANTHER" id="PTHR15576">
    <property type="entry name" value="RIBITOL-5-PHOSPHATE XYLOSYLTRANSFERASE 1"/>
    <property type="match status" value="1"/>
</dbReference>
<gene>
    <name evidence="2" type="ORF">S12H4_10499</name>
</gene>
<dbReference type="InterPro" id="IPR055286">
    <property type="entry name" value="RXYLT1-like"/>
</dbReference>
<dbReference type="EMBL" id="BARW01004500">
    <property type="protein sequence ID" value="GAI63772.1"/>
    <property type="molecule type" value="Genomic_DNA"/>
</dbReference>
<reference evidence="2" key="1">
    <citation type="journal article" date="2014" name="Front. Microbiol.">
        <title>High frequency of phylogenetically diverse reductive dehalogenase-homologous genes in deep subseafloor sedimentary metagenomes.</title>
        <authorList>
            <person name="Kawai M."/>
            <person name="Futagami T."/>
            <person name="Toyoda A."/>
            <person name="Takaki Y."/>
            <person name="Nishi S."/>
            <person name="Hori S."/>
            <person name="Arai W."/>
            <person name="Tsubouchi T."/>
            <person name="Morono Y."/>
            <person name="Uchiyama I."/>
            <person name="Ito T."/>
            <person name="Fujiyama A."/>
            <person name="Inagaki F."/>
            <person name="Takami H."/>
        </authorList>
    </citation>
    <scope>NUCLEOTIDE SEQUENCE</scope>
    <source>
        <strain evidence="2">Expedition CK06-06</strain>
    </source>
</reference>
<dbReference type="PANTHER" id="PTHR15576:SF1">
    <property type="entry name" value="RIBITOL-5-PHOSPHATE XYLOSYLTRANSFERASE 1"/>
    <property type="match status" value="1"/>
</dbReference>
<evidence type="ECO:0000259" key="1">
    <source>
        <dbReference type="Pfam" id="PF24785"/>
    </source>
</evidence>
<dbReference type="GO" id="GO:0005794">
    <property type="term" value="C:Golgi apparatus"/>
    <property type="evidence" value="ECO:0007669"/>
    <property type="project" value="TreeGrafter"/>
</dbReference>
<comment type="caution">
    <text evidence="2">The sequence shown here is derived from an EMBL/GenBank/DDBJ whole genome shotgun (WGS) entry which is preliminary data.</text>
</comment>
<dbReference type="GO" id="GO:0120053">
    <property type="term" value="F:ribitol beta-1,4-xylosyltransferase activity"/>
    <property type="evidence" value="ECO:0007669"/>
    <property type="project" value="InterPro"/>
</dbReference>
<evidence type="ECO:0000313" key="2">
    <source>
        <dbReference type="EMBL" id="GAI63772.1"/>
    </source>
</evidence>
<name>X1Q5H7_9ZZZZ</name>